<organism evidence="1 2">
    <name type="scientific">Phytophthora infestans</name>
    <name type="common">Potato late blight agent</name>
    <name type="synonym">Botrytis infestans</name>
    <dbReference type="NCBI Taxonomy" id="4787"/>
    <lineage>
        <taxon>Eukaryota</taxon>
        <taxon>Sar</taxon>
        <taxon>Stramenopiles</taxon>
        <taxon>Oomycota</taxon>
        <taxon>Peronosporomycetes</taxon>
        <taxon>Peronosporales</taxon>
        <taxon>Peronosporaceae</taxon>
        <taxon>Phytophthora</taxon>
    </lineage>
</organism>
<dbReference type="AlphaFoldDB" id="A0A8S9UWI6"/>
<dbReference type="EMBL" id="JAACNO010000795">
    <property type="protein sequence ID" value="KAF4144773.1"/>
    <property type="molecule type" value="Genomic_DNA"/>
</dbReference>
<reference evidence="1" key="1">
    <citation type="submission" date="2020-03" db="EMBL/GenBank/DDBJ databases">
        <title>Hybrid Assembly of Korean Phytophthora infestans isolates.</title>
        <authorList>
            <person name="Prokchorchik M."/>
            <person name="Lee Y."/>
            <person name="Seo J."/>
            <person name="Cho J.-H."/>
            <person name="Park Y.-E."/>
            <person name="Jang D.-C."/>
            <person name="Im J.-S."/>
            <person name="Choi J.-G."/>
            <person name="Park H.-J."/>
            <person name="Lee G.-B."/>
            <person name="Lee Y.-G."/>
            <person name="Hong S.-Y."/>
            <person name="Cho K."/>
            <person name="Sohn K.H."/>
        </authorList>
    </citation>
    <scope>NUCLEOTIDE SEQUENCE</scope>
    <source>
        <strain evidence="1">KR_2_A2</strain>
    </source>
</reference>
<protein>
    <submittedName>
        <fullName evidence="1">Uncharacterized protein</fullName>
    </submittedName>
</protein>
<name>A0A8S9UWI6_PHYIN</name>
<gene>
    <name evidence="1" type="ORF">GN958_ATG05941</name>
</gene>
<dbReference type="Proteomes" id="UP000704712">
    <property type="component" value="Unassembled WGS sequence"/>
</dbReference>
<comment type="caution">
    <text evidence="1">The sequence shown here is derived from an EMBL/GenBank/DDBJ whole genome shotgun (WGS) entry which is preliminary data.</text>
</comment>
<evidence type="ECO:0000313" key="2">
    <source>
        <dbReference type="Proteomes" id="UP000704712"/>
    </source>
</evidence>
<evidence type="ECO:0000313" key="1">
    <source>
        <dbReference type="EMBL" id="KAF4144773.1"/>
    </source>
</evidence>
<accession>A0A8S9UWI6</accession>
<sequence length="111" mass="12756">MAAQFEPEFFSGRSEMAAVMYLHRFRRRYRLSIQRITYRGTKKWIEMEGTCESSVVSHIVGSAKLASVFNMDQTAVYMDMNSNTTIDFVGVKHVDIVQGKTSFSINNFQLL</sequence>
<proteinExistence type="predicted"/>